<feature type="binding site" evidence="4">
    <location>
        <position position="187"/>
    </location>
    <ligand>
        <name>3-dehydroquinate</name>
        <dbReference type="ChEBI" id="CHEBI:32364"/>
    </ligand>
</feature>
<comment type="similarity">
    <text evidence="4">Belongs to the type-I 3-dehydroquinase family.</text>
</comment>
<dbReference type="GO" id="GO:0046279">
    <property type="term" value="P:3,4-dihydroxybenzoate biosynthetic process"/>
    <property type="evidence" value="ECO:0007669"/>
    <property type="project" value="TreeGrafter"/>
</dbReference>
<organism evidence="5 6">
    <name type="scientific">Candidatus Nitrosotalea okcheonensis</name>
    <dbReference type="NCBI Taxonomy" id="1903276"/>
    <lineage>
        <taxon>Archaea</taxon>
        <taxon>Nitrososphaerota</taxon>
        <taxon>Nitrososphaeria</taxon>
        <taxon>Nitrosotaleales</taxon>
        <taxon>Nitrosotaleaceae</taxon>
        <taxon>Nitrosotalea</taxon>
    </lineage>
</organism>
<dbReference type="PANTHER" id="PTHR43699">
    <property type="entry name" value="3-DEHYDROQUINATE DEHYDRATASE"/>
    <property type="match status" value="1"/>
</dbReference>
<feature type="binding site" evidence="4">
    <location>
        <position position="62"/>
    </location>
    <ligand>
        <name>3-dehydroquinate</name>
        <dbReference type="ChEBI" id="CHEBI:32364"/>
    </ligand>
</feature>
<evidence type="ECO:0000313" key="5">
    <source>
        <dbReference type="EMBL" id="SMH70325.1"/>
    </source>
</evidence>
<dbReference type="HAMAP" id="MF_00214">
    <property type="entry name" value="AroD"/>
    <property type="match status" value="1"/>
</dbReference>
<dbReference type="PANTHER" id="PTHR43699:SF1">
    <property type="entry name" value="3-DEHYDROQUINATE DEHYDRATASE"/>
    <property type="match status" value="1"/>
</dbReference>
<dbReference type="Pfam" id="PF01487">
    <property type="entry name" value="DHquinase_I"/>
    <property type="match status" value="1"/>
</dbReference>
<keyword evidence="6" id="KW-1185">Reference proteome</keyword>
<dbReference type="EC" id="4.2.1.10" evidence="4"/>
<dbReference type="Gene3D" id="3.20.20.70">
    <property type="entry name" value="Aldolase class I"/>
    <property type="match status" value="1"/>
</dbReference>
<dbReference type="SUPFAM" id="SSF51569">
    <property type="entry name" value="Aldolase"/>
    <property type="match status" value="1"/>
</dbReference>
<comment type="pathway">
    <text evidence="4">Metabolic intermediate biosynthesis; chorismate biosynthesis; chorismate from D-erythrose 4-phosphate and phosphoenolpyruvate: step 3/7.</text>
</comment>
<comment type="caution">
    <text evidence="4">Lacks conserved residue(s) required for the propagation of feature annotation.</text>
</comment>
<proteinExistence type="inferred from homology"/>
<dbReference type="NCBIfam" id="TIGR01093">
    <property type="entry name" value="aroD"/>
    <property type="match status" value="1"/>
</dbReference>
<sequence>MATKVCVTIAASSPTKVSSQLKQALAKSDYAEIRLDFLKPNQVPFCLFLVKKHLKRCICTLRPVSEGGKFSGSEKERMSILKLISEFDPYLLDVEYNTLKKNKGLARYIKSTKTRILVSWHDFTKTPNEHTLKSLLKKMSKFSNNVKIVTTAKTIADTICILSLYKSHTRNLNLISFAMGDYGRMSRILCTKLGSPYTYVSMGKPVAPGQFSLKEMKSILSLEDKSKTYN</sequence>
<dbReference type="EMBL" id="LT841358">
    <property type="protein sequence ID" value="SMH70325.1"/>
    <property type="molecule type" value="Genomic_DNA"/>
</dbReference>
<protein>
    <recommendedName>
        <fullName evidence="4">3-dehydroquinate dehydratase</fullName>
        <shortName evidence="4">3-dehydroquinase</shortName>
        <ecNumber evidence="4">4.2.1.10</ecNumber>
    </recommendedName>
    <alternativeName>
        <fullName evidence="4">Type I DHQase</fullName>
    </alternativeName>
    <alternativeName>
        <fullName evidence="4">Type I dehydroquinase</fullName>
        <shortName evidence="4">DHQ1</shortName>
    </alternativeName>
</protein>
<keyword evidence="4" id="KW-0028">Amino-acid biosynthesis</keyword>
<dbReference type="RefSeq" id="WP_157926487.1">
    <property type="nucleotide sequence ID" value="NZ_LT841358.1"/>
</dbReference>
<keyword evidence="3 4" id="KW-0704">Schiff base</keyword>
<dbReference type="UniPathway" id="UPA00053">
    <property type="reaction ID" value="UER00086"/>
</dbReference>
<evidence type="ECO:0000313" key="6">
    <source>
        <dbReference type="Proteomes" id="UP000230607"/>
    </source>
</evidence>
<dbReference type="GO" id="GO:0009073">
    <property type="term" value="P:aromatic amino acid family biosynthetic process"/>
    <property type="evidence" value="ECO:0007669"/>
    <property type="project" value="UniProtKB-KW"/>
</dbReference>
<feature type="binding site" evidence="4">
    <location>
        <position position="210"/>
    </location>
    <ligand>
        <name>3-dehydroquinate</name>
        <dbReference type="ChEBI" id="CHEBI:32364"/>
    </ligand>
</feature>
<feature type="active site" description="Proton donor/acceptor" evidence="4">
    <location>
        <position position="121"/>
    </location>
</feature>
<dbReference type="AlphaFoldDB" id="A0A2H1FC33"/>
<dbReference type="GO" id="GO:0009423">
    <property type="term" value="P:chorismate biosynthetic process"/>
    <property type="evidence" value="ECO:0007669"/>
    <property type="project" value="UniProtKB-UniRule"/>
</dbReference>
<name>A0A2H1FC33_9ARCH</name>
<feature type="active site" description="Schiff-base intermediate with substrate" evidence="4">
    <location>
        <position position="147"/>
    </location>
</feature>
<comment type="subunit">
    <text evidence="4">Homodimer.</text>
</comment>
<gene>
    <name evidence="4 5" type="primary">aroD</name>
    <name evidence="5" type="ORF">NCS_10132</name>
</gene>
<evidence type="ECO:0000256" key="4">
    <source>
        <dbReference type="HAMAP-Rule" id="MF_00214"/>
    </source>
</evidence>
<feature type="binding site" evidence="4">
    <location>
        <begin position="32"/>
        <end position="34"/>
    </location>
    <ligand>
        <name>3-dehydroquinate</name>
        <dbReference type="ChEBI" id="CHEBI:32364"/>
    </ligand>
</feature>
<evidence type="ECO:0000256" key="2">
    <source>
        <dbReference type="ARBA" id="ARBA00023239"/>
    </source>
</evidence>
<dbReference type="InterPro" id="IPR001381">
    <property type="entry name" value="DHquinase_I"/>
</dbReference>
<dbReference type="GO" id="GO:0003855">
    <property type="term" value="F:3-dehydroquinate dehydratase activity"/>
    <property type="evidence" value="ECO:0007669"/>
    <property type="project" value="UniProtKB-UniRule"/>
</dbReference>
<accession>A0A2H1FC33</accession>
<dbReference type="InterPro" id="IPR013785">
    <property type="entry name" value="Aldolase_TIM"/>
</dbReference>
<reference evidence="6" key="1">
    <citation type="submission" date="2017-03" db="EMBL/GenBank/DDBJ databases">
        <authorList>
            <person name="Herbold C."/>
        </authorList>
    </citation>
    <scope>NUCLEOTIDE SEQUENCE [LARGE SCALE GENOMIC DNA]</scope>
</reference>
<dbReference type="InterPro" id="IPR050146">
    <property type="entry name" value="Type-I_3-dehydroquinase"/>
</dbReference>
<dbReference type="GO" id="GO:0008652">
    <property type="term" value="P:amino acid biosynthetic process"/>
    <property type="evidence" value="ECO:0007669"/>
    <property type="project" value="UniProtKB-KW"/>
</dbReference>
<evidence type="ECO:0000256" key="1">
    <source>
        <dbReference type="ARBA" id="ARBA00001864"/>
    </source>
</evidence>
<evidence type="ECO:0000256" key="3">
    <source>
        <dbReference type="ARBA" id="ARBA00023270"/>
    </source>
</evidence>
<keyword evidence="4" id="KW-0057">Aromatic amino acid biosynthesis</keyword>
<dbReference type="CDD" id="cd00502">
    <property type="entry name" value="DHQase_I"/>
    <property type="match status" value="1"/>
</dbReference>
<comment type="catalytic activity">
    <reaction evidence="1 4">
        <text>3-dehydroquinate = 3-dehydroshikimate + H2O</text>
        <dbReference type="Rhea" id="RHEA:21096"/>
        <dbReference type="ChEBI" id="CHEBI:15377"/>
        <dbReference type="ChEBI" id="CHEBI:16630"/>
        <dbReference type="ChEBI" id="CHEBI:32364"/>
        <dbReference type="EC" id="4.2.1.10"/>
    </reaction>
</comment>
<keyword evidence="2 4" id="KW-0456">Lyase</keyword>
<dbReference type="Proteomes" id="UP000230607">
    <property type="component" value="Chromosome 1"/>
</dbReference>
<comment type="function">
    <text evidence="4">Involved in the third step of the chorismate pathway, which leads to the biosynthesis of aromatic amino acids. Catalyzes the cis-dehydration of 3-dehydroquinate (DHQ) and introduces the first double bond of the aromatic ring to yield 3-dehydroshikimate.</text>
</comment>
<dbReference type="OrthoDB" id="34329at2157"/>